<dbReference type="Proteomes" id="UP000298646">
    <property type="component" value="Chromosome linear"/>
</dbReference>
<gene>
    <name evidence="3" type="ORF">CFBP6624_17630</name>
</gene>
<protein>
    <submittedName>
        <fullName evidence="3">HNH endonuclease</fullName>
    </submittedName>
</protein>
<dbReference type="AlphaFoldDB" id="A0AAE6BTI2"/>
<evidence type="ECO:0000256" key="1">
    <source>
        <dbReference type="SAM" id="MobiDB-lite"/>
    </source>
</evidence>
<evidence type="ECO:0000259" key="2">
    <source>
        <dbReference type="SMART" id="SM00507"/>
    </source>
</evidence>
<evidence type="ECO:0000313" key="4">
    <source>
        <dbReference type="Proteomes" id="UP000298646"/>
    </source>
</evidence>
<feature type="domain" description="HNH nuclease" evidence="2">
    <location>
        <begin position="37"/>
        <end position="87"/>
    </location>
</feature>
<feature type="region of interest" description="Disordered" evidence="1">
    <location>
        <begin position="1"/>
        <end position="27"/>
    </location>
</feature>
<dbReference type="EMBL" id="CP039908">
    <property type="protein sequence ID" value="QCM03314.1"/>
    <property type="molecule type" value="Genomic_DNA"/>
</dbReference>
<keyword evidence="3" id="KW-0378">Hydrolase</keyword>
<dbReference type="SMART" id="SM00507">
    <property type="entry name" value="HNHc"/>
    <property type="match status" value="1"/>
</dbReference>
<dbReference type="CDD" id="cd00085">
    <property type="entry name" value="HNHc"/>
    <property type="match status" value="1"/>
</dbReference>
<dbReference type="Pfam" id="PF01844">
    <property type="entry name" value="HNH"/>
    <property type="match status" value="1"/>
</dbReference>
<dbReference type="GO" id="GO:0008270">
    <property type="term" value="F:zinc ion binding"/>
    <property type="evidence" value="ECO:0007669"/>
    <property type="project" value="InterPro"/>
</dbReference>
<keyword evidence="3" id="KW-0255">Endonuclease</keyword>
<proteinExistence type="predicted"/>
<evidence type="ECO:0000313" key="3">
    <source>
        <dbReference type="EMBL" id="QCM03314.1"/>
    </source>
</evidence>
<dbReference type="InterPro" id="IPR002711">
    <property type="entry name" value="HNH"/>
</dbReference>
<accession>A0AAE6BTI2</accession>
<dbReference type="GO" id="GO:0003676">
    <property type="term" value="F:nucleic acid binding"/>
    <property type="evidence" value="ECO:0007669"/>
    <property type="project" value="InterPro"/>
</dbReference>
<feature type="compositionally biased region" description="Low complexity" evidence="1">
    <location>
        <begin position="1"/>
        <end position="12"/>
    </location>
</feature>
<keyword evidence="3" id="KW-0540">Nuclease</keyword>
<dbReference type="Gene3D" id="1.10.30.50">
    <property type="match status" value="1"/>
</dbReference>
<dbReference type="GO" id="GO:0004519">
    <property type="term" value="F:endonuclease activity"/>
    <property type="evidence" value="ECO:0007669"/>
    <property type="project" value="UniProtKB-KW"/>
</dbReference>
<dbReference type="InterPro" id="IPR003615">
    <property type="entry name" value="HNH_nuc"/>
</dbReference>
<organism evidence="3 4">
    <name type="scientific">Agrobacterium tumefaciens</name>
    <dbReference type="NCBI Taxonomy" id="358"/>
    <lineage>
        <taxon>Bacteria</taxon>
        <taxon>Pseudomonadati</taxon>
        <taxon>Pseudomonadota</taxon>
        <taxon>Alphaproteobacteria</taxon>
        <taxon>Hyphomicrobiales</taxon>
        <taxon>Rhizobiaceae</taxon>
        <taxon>Rhizobium/Agrobacterium group</taxon>
        <taxon>Agrobacterium</taxon>
        <taxon>Agrobacterium tumefaciens complex</taxon>
    </lineage>
</organism>
<sequence>MGKLSSLPSRLGRLPDRIGSPPKRAEGFYQSPEWRNLMSSLKRTRGNNCQRCGSTGRIIGDHIHERKDGGAELDPANVELLCLPCHNTKTAKAKAVRAAGLT</sequence>
<reference evidence="3 4" key="1">
    <citation type="submission" date="2019-04" db="EMBL/GenBank/DDBJ databases">
        <title>Complete genome sequence of Agrobacterium tumefaciens CFBP6624.</title>
        <authorList>
            <person name="Haryono M."/>
            <person name="Lin Y.-C."/>
            <person name="Lai E.-M."/>
            <person name="Kuo C.-H."/>
        </authorList>
    </citation>
    <scope>NUCLEOTIDE SEQUENCE [LARGE SCALE GENOMIC DNA]</scope>
    <source>
        <strain evidence="3 4">CFBP6624</strain>
    </source>
</reference>
<name>A0AAE6BTI2_AGRTU</name>